<evidence type="ECO:0000256" key="7">
    <source>
        <dbReference type="ARBA" id="ARBA00022771"/>
    </source>
</evidence>
<evidence type="ECO:0000256" key="6">
    <source>
        <dbReference type="ARBA" id="ARBA00022723"/>
    </source>
</evidence>
<evidence type="ECO:0000256" key="5">
    <source>
        <dbReference type="ARBA" id="ARBA00022553"/>
    </source>
</evidence>
<proteinExistence type="predicted"/>
<dbReference type="InterPro" id="IPR007529">
    <property type="entry name" value="Znf_HIT"/>
</dbReference>
<feature type="compositionally biased region" description="Polar residues" evidence="12">
    <location>
        <begin position="1"/>
        <end position="11"/>
    </location>
</feature>
<evidence type="ECO:0000256" key="1">
    <source>
        <dbReference type="ARBA" id="ARBA00004123"/>
    </source>
</evidence>
<protein>
    <recommendedName>
        <fullName evidence="3">Zinc finger HIT domain-containing protein 3</fullName>
    </recommendedName>
</protein>
<dbReference type="InterPro" id="IPR051639">
    <property type="entry name" value="BCD1"/>
</dbReference>
<reference evidence="15" key="2">
    <citation type="submission" date="2025-08" db="UniProtKB">
        <authorList>
            <consortium name="RefSeq"/>
        </authorList>
    </citation>
    <scope>IDENTIFICATION</scope>
    <source>
        <tissue evidence="15">Cell line</tissue>
    </source>
</reference>
<keyword evidence="7 11" id="KW-0863">Zinc-finger</keyword>
<feature type="domain" description="HIT-type" evidence="13">
    <location>
        <begin position="111"/>
        <end position="142"/>
    </location>
</feature>
<dbReference type="PANTHER" id="PTHR13483">
    <property type="entry name" value="BOX C_D SNORNA PROTEIN 1-RELATED"/>
    <property type="match status" value="1"/>
</dbReference>
<gene>
    <name evidence="15" type="primary">ZNHIT3</name>
</gene>
<dbReference type="InterPro" id="IPR048371">
    <property type="entry name" value="ZNHIT3_C"/>
</dbReference>
<feature type="region of interest" description="Disordered" evidence="12">
    <location>
        <begin position="1"/>
        <end position="98"/>
    </location>
</feature>
<evidence type="ECO:0000256" key="4">
    <source>
        <dbReference type="ARBA" id="ARBA00022490"/>
    </source>
</evidence>
<dbReference type="GeneID" id="112917961"/>
<name>A0ABM4ZMH0_VULVU</name>
<keyword evidence="6" id="KW-0479">Metal-binding</keyword>
<accession>A0ABM4ZMH0</accession>
<evidence type="ECO:0000256" key="12">
    <source>
        <dbReference type="SAM" id="MobiDB-lite"/>
    </source>
</evidence>
<evidence type="ECO:0000313" key="14">
    <source>
        <dbReference type="Proteomes" id="UP001652641"/>
    </source>
</evidence>
<dbReference type="PROSITE" id="PS51083">
    <property type="entry name" value="ZF_HIT"/>
    <property type="match status" value="1"/>
</dbReference>
<comment type="subcellular location">
    <subcellularLocation>
        <location evidence="2">Cytoplasm</location>
    </subcellularLocation>
    <subcellularLocation>
        <location evidence="1">Nucleus</location>
    </subcellularLocation>
</comment>
<dbReference type="Proteomes" id="UP001652641">
    <property type="component" value="Chromosome 2"/>
</dbReference>
<dbReference type="RefSeq" id="XP_072603756.1">
    <property type="nucleotide sequence ID" value="XM_072747655.1"/>
</dbReference>
<keyword evidence="5" id="KW-0597">Phosphoprotein</keyword>
<sequence length="256" mass="28680">MTWSKSQSSLGTGTGLHNKFSGDSVMESGTPEPLQDAHRVHRLSTPQDWSKEQDRSIASDCQGVPRADWSRLRKRGKKREQRGTFGRSPARPVGARPPATMASLNCSAVVCVICLEKPKYRCPACRVPYCSVTCFRKHKEQCNPETRPTEKKIRSAVTAKTIKLTENKDDDEDSVADFLNSDEEEDRVSLQNLKNLGESAALRSLLLNPHLRQLMVSLDQGDNKAKLMRACMQEPLFVEFADCCLRIVEPSQDEDS</sequence>
<dbReference type="Gene3D" id="3.30.60.190">
    <property type="match status" value="1"/>
</dbReference>
<evidence type="ECO:0000256" key="8">
    <source>
        <dbReference type="ARBA" id="ARBA00022833"/>
    </source>
</evidence>
<dbReference type="SUPFAM" id="SSF144232">
    <property type="entry name" value="HIT/MYND zinc finger-like"/>
    <property type="match status" value="1"/>
</dbReference>
<evidence type="ECO:0000259" key="13">
    <source>
        <dbReference type="PROSITE" id="PS51083"/>
    </source>
</evidence>
<comment type="subunit">
    <text evidence="10">Thyroid receptor interacting proteins (TRIPs) specifically interact with the ligand binding domain of the thyroid receptor (TR). Requires the presence of thyroid hormone for its interaction. Interacts with NUFIP1. Interacts (via HIT-type zinc finger) with the RUVBL1/RUVBL2 complex in the presence of ADP.</text>
</comment>
<evidence type="ECO:0000256" key="2">
    <source>
        <dbReference type="ARBA" id="ARBA00004496"/>
    </source>
</evidence>
<keyword evidence="9" id="KW-0539">Nucleus</keyword>
<evidence type="ECO:0000256" key="9">
    <source>
        <dbReference type="ARBA" id="ARBA00023242"/>
    </source>
</evidence>
<dbReference type="Pfam" id="PF21373">
    <property type="entry name" value="ZNHIT3_C"/>
    <property type="match status" value="1"/>
</dbReference>
<organism evidence="14 15">
    <name type="scientific">Vulpes vulpes</name>
    <name type="common">Red fox</name>
    <dbReference type="NCBI Taxonomy" id="9627"/>
    <lineage>
        <taxon>Eukaryota</taxon>
        <taxon>Metazoa</taxon>
        <taxon>Chordata</taxon>
        <taxon>Craniata</taxon>
        <taxon>Vertebrata</taxon>
        <taxon>Euteleostomi</taxon>
        <taxon>Mammalia</taxon>
        <taxon>Eutheria</taxon>
        <taxon>Laurasiatheria</taxon>
        <taxon>Carnivora</taxon>
        <taxon>Caniformia</taxon>
        <taxon>Canidae</taxon>
        <taxon>Vulpes</taxon>
    </lineage>
</organism>
<evidence type="ECO:0000256" key="10">
    <source>
        <dbReference type="ARBA" id="ARBA00046946"/>
    </source>
</evidence>
<dbReference type="PANTHER" id="PTHR13483:SF11">
    <property type="entry name" value="ZINC FINGER HIT DOMAIN-CONTAINING PROTEIN 3"/>
    <property type="match status" value="1"/>
</dbReference>
<keyword evidence="14" id="KW-1185">Reference proteome</keyword>
<dbReference type="CDD" id="cd23024">
    <property type="entry name" value="zf-HIT_ZNHIT2-3"/>
    <property type="match status" value="1"/>
</dbReference>
<keyword evidence="4" id="KW-0963">Cytoplasm</keyword>
<keyword evidence="8" id="KW-0862">Zinc</keyword>
<dbReference type="Pfam" id="PF04438">
    <property type="entry name" value="zf-HIT"/>
    <property type="match status" value="1"/>
</dbReference>
<evidence type="ECO:0000313" key="15">
    <source>
        <dbReference type="RefSeq" id="XP_072603756.1"/>
    </source>
</evidence>
<reference evidence="14" key="1">
    <citation type="submission" date="2025-05" db="UniProtKB">
        <authorList>
            <consortium name="RefSeq"/>
        </authorList>
    </citation>
    <scope>NUCLEOTIDE SEQUENCE [LARGE SCALE GENOMIC DNA]</scope>
</reference>
<evidence type="ECO:0000256" key="11">
    <source>
        <dbReference type="PROSITE-ProRule" id="PRU00453"/>
    </source>
</evidence>
<evidence type="ECO:0000256" key="3">
    <source>
        <dbReference type="ARBA" id="ARBA00021568"/>
    </source>
</evidence>